<feature type="compositionally biased region" description="Basic and acidic residues" evidence="4">
    <location>
        <begin position="455"/>
        <end position="473"/>
    </location>
</feature>
<name>A0ABR3SR41_9PEZI</name>
<keyword evidence="3" id="KW-0175">Coiled coil</keyword>
<feature type="compositionally biased region" description="Basic and acidic residues" evidence="4">
    <location>
        <begin position="34"/>
        <end position="47"/>
    </location>
</feature>
<feature type="coiled-coil region" evidence="3">
    <location>
        <begin position="136"/>
        <end position="243"/>
    </location>
</feature>
<feature type="compositionally biased region" description="Polar residues" evidence="4">
    <location>
        <begin position="105"/>
        <end position="123"/>
    </location>
</feature>
<evidence type="ECO:0000256" key="4">
    <source>
        <dbReference type="SAM" id="MobiDB-lite"/>
    </source>
</evidence>
<gene>
    <name evidence="6" type="ORF">SLS56_006287</name>
</gene>
<feature type="compositionally biased region" description="Low complexity" evidence="4">
    <location>
        <begin position="433"/>
        <end position="442"/>
    </location>
</feature>
<sequence>MDQPVSFNYEHGALHTPTRDALLPSPTTTQPKSEYLRQKLRERREDLGMTDDSLRQLSLSEPKPVRGMDDYIFESEEDHKKNRRRQRGQASRVSSAASQYAGGNPSRSQSYSMGSREQQTSMDKMSKDNFDLKLRLTLVEERGHRLETELEEALEKIDTLQAIEEERDELHEENAVLCDRVEELQQSNDACEQKLRDSWRMNGEVFAELEKRDVAIKEALDMYLESERRMQRLEAELAKHKASPRRCDSSYFSAGTESAVARSNEEFSRPPTRQRGALRDGYDTAPPSPERRDTLPDLASSRPLNPRYSRLVRTMSAGEMRMNHLRERATTANASESAIDDVDVSRFSPVRRRRTLRRSSGSPQMDRASVKTSSSNQSRGLRSVYLDGEREEDSPALSDSIRAPSDTTPDFDLSPSQRLPATTFERSGRRSRSPASPSPLGSYHDSGDDVDSVVDSEHPEGSVLNDDNKDTRSDMTQFEDEDLTTPTASEAPTIPTEYRPGQYPQWPGTGGKHGFGRDLFFNGDGLDDVPRGRR</sequence>
<feature type="region of interest" description="Disordered" evidence="4">
    <location>
        <begin position="258"/>
        <end position="309"/>
    </location>
</feature>
<evidence type="ECO:0000259" key="5">
    <source>
        <dbReference type="Pfam" id="PF07989"/>
    </source>
</evidence>
<feature type="region of interest" description="Disordered" evidence="4">
    <location>
        <begin position="350"/>
        <end position="534"/>
    </location>
</feature>
<dbReference type="Proteomes" id="UP001521116">
    <property type="component" value="Unassembled WGS sequence"/>
</dbReference>
<accession>A0ABR3SR41</accession>
<comment type="caution">
    <text evidence="6">The sequence shown here is derived from an EMBL/GenBank/DDBJ whole genome shotgun (WGS) entry which is preliminary data.</text>
</comment>
<feature type="compositionally biased region" description="Polar residues" evidence="4">
    <location>
        <begin position="88"/>
        <end position="98"/>
    </location>
</feature>
<dbReference type="EMBL" id="JAJVDC020000071">
    <property type="protein sequence ID" value="KAL1627566.1"/>
    <property type="molecule type" value="Genomic_DNA"/>
</dbReference>
<dbReference type="Pfam" id="PF07989">
    <property type="entry name" value="Cnn_1N"/>
    <property type="match status" value="1"/>
</dbReference>
<feature type="compositionally biased region" description="Polar residues" evidence="4">
    <location>
        <begin position="370"/>
        <end position="380"/>
    </location>
</feature>
<comment type="subcellular location">
    <subcellularLocation>
        <location evidence="1">Cytoplasm</location>
    </subcellularLocation>
</comment>
<reference evidence="6 7" key="1">
    <citation type="submission" date="2024-02" db="EMBL/GenBank/DDBJ databases">
        <title>De novo assembly and annotation of 12 fungi associated with fruit tree decline syndrome in Ontario, Canada.</title>
        <authorList>
            <person name="Sulman M."/>
            <person name="Ellouze W."/>
            <person name="Ilyukhin E."/>
        </authorList>
    </citation>
    <scope>NUCLEOTIDE SEQUENCE [LARGE SCALE GENOMIC DNA]</scope>
    <source>
        <strain evidence="6 7">M1-105</strain>
    </source>
</reference>
<dbReference type="InterPro" id="IPR012943">
    <property type="entry name" value="Cnn_1N"/>
</dbReference>
<feature type="region of interest" description="Disordered" evidence="4">
    <location>
        <begin position="1"/>
        <end position="127"/>
    </location>
</feature>
<evidence type="ECO:0000313" key="6">
    <source>
        <dbReference type="EMBL" id="KAL1627566.1"/>
    </source>
</evidence>
<keyword evidence="7" id="KW-1185">Reference proteome</keyword>
<keyword evidence="2" id="KW-0963">Cytoplasm</keyword>
<evidence type="ECO:0000256" key="3">
    <source>
        <dbReference type="SAM" id="Coils"/>
    </source>
</evidence>
<organism evidence="6 7">
    <name type="scientific">Neofusicoccum ribis</name>
    <dbReference type="NCBI Taxonomy" id="45134"/>
    <lineage>
        <taxon>Eukaryota</taxon>
        <taxon>Fungi</taxon>
        <taxon>Dikarya</taxon>
        <taxon>Ascomycota</taxon>
        <taxon>Pezizomycotina</taxon>
        <taxon>Dothideomycetes</taxon>
        <taxon>Dothideomycetes incertae sedis</taxon>
        <taxon>Botryosphaeriales</taxon>
        <taxon>Botryosphaeriaceae</taxon>
        <taxon>Neofusicoccum</taxon>
    </lineage>
</organism>
<evidence type="ECO:0000313" key="7">
    <source>
        <dbReference type="Proteomes" id="UP001521116"/>
    </source>
</evidence>
<proteinExistence type="predicted"/>
<protein>
    <recommendedName>
        <fullName evidence="5">Centrosomin N-terminal motif 1 domain-containing protein</fullName>
    </recommendedName>
</protein>
<feature type="domain" description="Centrosomin N-terminal motif 1" evidence="5">
    <location>
        <begin position="116"/>
        <end position="200"/>
    </location>
</feature>
<evidence type="ECO:0000256" key="2">
    <source>
        <dbReference type="ARBA" id="ARBA00022490"/>
    </source>
</evidence>
<evidence type="ECO:0000256" key="1">
    <source>
        <dbReference type="ARBA" id="ARBA00004496"/>
    </source>
</evidence>